<evidence type="ECO:0000256" key="2">
    <source>
        <dbReference type="ARBA" id="ARBA00008193"/>
    </source>
</evidence>
<comment type="similarity">
    <text evidence="2">Belongs to the UPF0126 family.</text>
</comment>
<dbReference type="Pfam" id="PF03458">
    <property type="entry name" value="Gly_transporter"/>
    <property type="match status" value="2"/>
</dbReference>
<keyword evidence="5 7" id="KW-1133">Transmembrane helix</keyword>
<evidence type="ECO:0000256" key="1">
    <source>
        <dbReference type="ARBA" id="ARBA00004651"/>
    </source>
</evidence>
<evidence type="ECO:0000256" key="6">
    <source>
        <dbReference type="ARBA" id="ARBA00023136"/>
    </source>
</evidence>
<evidence type="ECO:0000256" key="7">
    <source>
        <dbReference type="SAM" id="Phobius"/>
    </source>
</evidence>
<dbReference type="PANTHER" id="PTHR30506">
    <property type="entry name" value="INNER MEMBRANE PROTEIN"/>
    <property type="match status" value="1"/>
</dbReference>
<evidence type="ECO:0000256" key="4">
    <source>
        <dbReference type="ARBA" id="ARBA00022692"/>
    </source>
</evidence>
<dbReference type="RefSeq" id="WP_275820243.1">
    <property type="nucleotide sequence ID" value="NZ_JARHUD010000002.1"/>
</dbReference>
<feature type="transmembrane region" description="Helical" evidence="7">
    <location>
        <begin position="442"/>
        <end position="465"/>
    </location>
</feature>
<organism evidence="9 10">
    <name type="scientific">Aquibaculum arenosum</name>
    <dbReference type="NCBI Taxonomy" id="3032591"/>
    <lineage>
        <taxon>Bacteria</taxon>
        <taxon>Pseudomonadati</taxon>
        <taxon>Pseudomonadota</taxon>
        <taxon>Alphaproteobacteria</taxon>
        <taxon>Rhodospirillales</taxon>
        <taxon>Rhodovibrionaceae</taxon>
        <taxon>Aquibaculum</taxon>
    </lineage>
</organism>
<dbReference type="PANTHER" id="PTHR30506:SF3">
    <property type="entry name" value="UPF0126 INNER MEMBRANE PROTEIN YADS-RELATED"/>
    <property type="match status" value="1"/>
</dbReference>
<proteinExistence type="inferred from homology"/>
<keyword evidence="3" id="KW-1003">Cell membrane</keyword>
<feature type="transmembrane region" description="Helical" evidence="7">
    <location>
        <begin position="409"/>
        <end position="430"/>
    </location>
</feature>
<evidence type="ECO:0000313" key="10">
    <source>
        <dbReference type="Proteomes" id="UP001215503"/>
    </source>
</evidence>
<evidence type="ECO:0000256" key="3">
    <source>
        <dbReference type="ARBA" id="ARBA00022475"/>
    </source>
</evidence>
<feature type="transmembrane region" description="Helical" evidence="7">
    <location>
        <begin position="380"/>
        <end position="397"/>
    </location>
</feature>
<evidence type="ECO:0000256" key="5">
    <source>
        <dbReference type="ARBA" id="ARBA00022989"/>
    </source>
</evidence>
<evidence type="ECO:0000259" key="8">
    <source>
        <dbReference type="SMART" id="SM00062"/>
    </source>
</evidence>
<name>A0ABT5YJK3_9PROT</name>
<feature type="domain" description="Solute-binding protein family 3/N-terminal" evidence="8">
    <location>
        <begin position="11"/>
        <end position="233"/>
    </location>
</feature>
<gene>
    <name evidence="9" type="ORF">P2G67_03930</name>
</gene>
<comment type="subcellular location">
    <subcellularLocation>
        <location evidence="1">Cell membrane</location>
        <topology evidence="1">Multi-pass membrane protein</topology>
    </subcellularLocation>
</comment>
<comment type="caution">
    <text evidence="9">The sequence shown here is derived from an EMBL/GenBank/DDBJ whole genome shotgun (WGS) entry which is preliminary data.</text>
</comment>
<dbReference type="EMBL" id="JARHUD010000002">
    <property type="protein sequence ID" value="MDF2095121.1"/>
    <property type="molecule type" value="Genomic_DNA"/>
</dbReference>
<dbReference type="SUPFAM" id="SSF53850">
    <property type="entry name" value="Periplasmic binding protein-like II"/>
    <property type="match status" value="1"/>
</dbReference>
<dbReference type="Proteomes" id="UP001215503">
    <property type="component" value="Unassembled WGS sequence"/>
</dbReference>
<dbReference type="Gene3D" id="3.40.190.10">
    <property type="entry name" value="Periplasmic binding protein-like II"/>
    <property type="match status" value="2"/>
</dbReference>
<evidence type="ECO:0000313" key="9">
    <source>
        <dbReference type="EMBL" id="MDF2095121.1"/>
    </source>
</evidence>
<protein>
    <submittedName>
        <fullName evidence="9">TRIC cation channel family protein</fullName>
    </submittedName>
</protein>
<feature type="transmembrane region" description="Helical" evidence="7">
    <location>
        <begin position="237"/>
        <end position="262"/>
    </location>
</feature>
<keyword evidence="4 7" id="KW-0812">Transmembrane</keyword>
<feature type="transmembrane region" description="Helical" evidence="7">
    <location>
        <begin position="354"/>
        <end position="374"/>
    </location>
</feature>
<dbReference type="Pfam" id="PF00497">
    <property type="entry name" value="SBP_bac_3"/>
    <property type="match status" value="1"/>
</dbReference>
<accession>A0ABT5YJK3</accession>
<sequence>MAWSLQAPYQFLRSGSEVEQVTGIDVAMFRAAAAHAGLSVIFSQLPWEEALERVEEGSIDVVLGAFPTAARAEYAYFSDAIRFATESIFLLRDRMPHARSLEELLDALARDGLRIAAIEDFELGDRFNRFRNDPEHAHLVVPTADLAQSLHLLERGEVDGFVMDRLAGYNALSERHMWSLQSHPVPIHEEDIVALFSRASVDSALVEYFNWGLQQVYQDDQQRVIERRFVLPVMLDMALYGAWFEIILIVGMVAFSISAVVIARTGDYGLFGAVVLASLPALGGGVVRDVLILREPYIFAFPVYVYIVLGTLVGGFLFNRVLARLRGRSLLFFDFVNLVLLMRQRIQPKLLMGIFDAAGIAAFTVVAVTIAVEFGREPLWLWGPVLAALTATGGAIIRDMIRKDSGNEILHHAFYAETVIIWSLPLSLYLQYFGLSADPQVIFWALMTTMCGIFATRIAFVVYGWSGPRY</sequence>
<dbReference type="InterPro" id="IPR005115">
    <property type="entry name" value="Gly_transporter"/>
</dbReference>
<feature type="transmembrane region" description="Helical" evidence="7">
    <location>
        <begin position="299"/>
        <end position="319"/>
    </location>
</feature>
<keyword evidence="6 7" id="KW-0472">Membrane</keyword>
<feature type="transmembrane region" description="Helical" evidence="7">
    <location>
        <begin position="268"/>
        <end position="287"/>
    </location>
</feature>
<dbReference type="InterPro" id="IPR001638">
    <property type="entry name" value="Solute-binding_3/MltF_N"/>
</dbReference>
<dbReference type="SMART" id="SM00062">
    <property type="entry name" value="PBPb"/>
    <property type="match status" value="1"/>
</dbReference>
<reference evidence="9 10" key="1">
    <citation type="submission" date="2023-03" db="EMBL/GenBank/DDBJ databases">
        <title>Fodinicurvata sp. CAU 1616 isolated from sea sendiment.</title>
        <authorList>
            <person name="Kim W."/>
        </authorList>
    </citation>
    <scope>NUCLEOTIDE SEQUENCE [LARGE SCALE GENOMIC DNA]</scope>
    <source>
        <strain evidence="9 10">CAU 1616</strain>
    </source>
</reference>
<keyword evidence="10" id="KW-1185">Reference proteome</keyword>